<evidence type="ECO:0000313" key="3">
    <source>
        <dbReference type="Proteomes" id="UP000503278"/>
    </source>
</evidence>
<name>A0A7L5E211_9SPHI</name>
<evidence type="ECO:0000256" key="1">
    <source>
        <dbReference type="SAM" id="SignalP"/>
    </source>
</evidence>
<feature type="chain" id="PRO_5029689866" evidence="1">
    <location>
        <begin position="29"/>
        <end position="263"/>
    </location>
</feature>
<dbReference type="EMBL" id="CP051682">
    <property type="protein sequence ID" value="QJD97205.1"/>
    <property type="molecule type" value="Genomic_DNA"/>
</dbReference>
<accession>A0A7L5E211</accession>
<keyword evidence="3" id="KW-1185">Reference proteome</keyword>
<dbReference type="Proteomes" id="UP000503278">
    <property type="component" value="Chromosome"/>
</dbReference>
<evidence type="ECO:0000313" key="2">
    <source>
        <dbReference type="EMBL" id="QJD97205.1"/>
    </source>
</evidence>
<reference evidence="2 3" key="1">
    <citation type="submission" date="2020-04" db="EMBL/GenBank/DDBJ databases">
        <title>Genome sequencing of novel species.</title>
        <authorList>
            <person name="Heo J."/>
            <person name="Kim S.-J."/>
            <person name="Kim J.-S."/>
            <person name="Hong S.-B."/>
            <person name="Kwon S.-W."/>
        </authorList>
    </citation>
    <scope>NUCLEOTIDE SEQUENCE [LARGE SCALE GENOMIC DNA]</scope>
    <source>
        <strain evidence="2 3">F39-2</strain>
    </source>
</reference>
<proteinExistence type="predicted"/>
<dbReference type="KEGG" id="mrob:HH214_15670"/>
<organism evidence="2 3">
    <name type="scientific">Mucilaginibacter robiniae</name>
    <dbReference type="NCBI Taxonomy" id="2728022"/>
    <lineage>
        <taxon>Bacteria</taxon>
        <taxon>Pseudomonadati</taxon>
        <taxon>Bacteroidota</taxon>
        <taxon>Sphingobacteriia</taxon>
        <taxon>Sphingobacteriales</taxon>
        <taxon>Sphingobacteriaceae</taxon>
        <taxon>Mucilaginibacter</taxon>
    </lineage>
</organism>
<dbReference type="AlphaFoldDB" id="A0A7L5E211"/>
<protein>
    <submittedName>
        <fullName evidence="2">Uncharacterized protein</fullName>
    </submittedName>
</protein>
<keyword evidence="1" id="KW-0732">Signal</keyword>
<sequence length="263" mass="29612">MMKANLRLVGTWIFVLCATLLLSSTIHAQPAGTTNFYTNIKAYNLASLWRADRLRLLSLKQVEPFPKPFGAVGKNYQRFYIHYLSVTQDAANPYRYLVQGKTRIGNQIRPFAGTITITQAGIFKPDNAYSPESYRGYKRGQLIAKVDFKEDSQDGGTISGKLTTNFCINAQNQLLYDTLDFGIDGYENNQFLGTIKKPSSATAQTLRWGDYSLMGTPIVDEAGMNIPQEYEKYGWQTFNAAIGSDLRPASKAAIAEEKRQWWK</sequence>
<dbReference type="RefSeq" id="WP_169609178.1">
    <property type="nucleotide sequence ID" value="NZ_CP051682.1"/>
</dbReference>
<gene>
    <name evidence="2" type="ORF">HH214_15670</name>
</gene>
<feature type="signal peptide" evidence="1">
    <location>
        <begin position="1"/>
        <end position="28"/>
    </location>
</feature>